<gene>
    <name evidence="2" type="ORF">Mal15_30110</name>
</gene>
<evidence type="ECO:0000313" key="3">
    <source>
        <dbReference type="Proteomes" id="UP000321353"/>
    </source>
</evidence>
<protein>
    <recommendedName>
        <fullName evidence="4">Secreted protein</fullName>
    </recommendedName>
</protein>
<evidence type="ECO:0000313" key="2">
    <source>
        <dbReference type="EMBL" id="QEF98953.1"/>
    </source>
</evidence>
<sequence length="62" mass="6505" precursor="true">MKRLIATLSFGLLFVSLTGCPSPSPDAVTDADQSAIDAYLATEAEEQASLQTEMKDSAKAAK</sequence>
<dbReference type="KEGG" id="smam:Mal15_30110"/>
<feature type="signal peptide" evidence="1">
    <location>
        <begin position="1"/>
        <end position="21"/>
    </location>
</feature>
<evidence type="ECO:0000256" key="1">
    <source>
        <dbReference type="SAM" id="SignalP"/>
    </source>
</evidence>
<proteinExistence type="predicted"/>
<evidence type="ECO:0008006" key="4">
    <source>
        <dbReference type="Google" id="ProtNLM"/>
    </source>
</evidence>
<dbReference type="AlphaFoldDB" id="A0A5B9MDS5"/>
<dbReference type="Proteomes" id="UP000321353">
    <property type="component" value="Chromosome"/>
</dbReference>
<name>A0A5B9MDS5_9BACT</name>
<keyword evidence="1" id="KW-0732">Signal</keyword>
<dbReference type="EMBL" id="CP036264">
    <property type="protein sequence ID" value="QEF98953.1"/>
    <property type="molecule type" value="Genomic_DNA"/>
</dbReference>
<keyword evidence="3" id="KW-1185">Reference proteome</keyword>
<reference evidence="2 3" key="1">
    <citation type="submission" date="2019-02" db="EMBL/GenBank/DDBJ databases">
        <title>Planctomycetal bacteria perform biofilm scaping via a novel small molecule.</title>
        <authorList>
            <person name="Jeske O."/>
            <person name="Boedeker C."/>
            <person name="Wiegand S."/>
            <person name="Breitling P."/>
            <person name="Kallscheuer N."/>
            <person name="Jogler M."/>
            <person name="Rohde M."/>
            <person name="Petersen J."/>
            <person name="Medema M.H."/>
            <person name="Surup F."/>
            <person name="Jogler C."/>
        </authorList>
    </citation>
    <scope>NUCLEOTIDE SEQUENCE [LARGE SCALE GENOMIC DNA]</scope>
    <source>
        <strain evidence="2 3">Mal15</strain>
    </source>
</reference>
<organism evidence="2 3">
    <name type="scientific">Stieleria maiorica</name>
    <dbReference type="NCBI Taxonomy" id="2795974"/>
    <lineage>
        <taxon>Bacteria</taxon>
        <taxon>Pseudomonadati</taxon>
        <taxon>Planctomycetota</taxon>
        <taxon>Planctomycetia</taxon>
        <taxon>Pirellulales</taxon>
        <taxon>Pirellulaceae</taxon>
        <taxon>Stieleria</taxon>
    </lineage>
</organism>
<accession>A0A5B9MDS5</accession>
<dbReference type="PROSITE" id="PS51257">
    <property type="entry name" value="PROKAR_LIPOPROTEIN"/>
    <property type="match status" value="1"/>
</dbReference>
<dbReference type="RefSeq" id="WP_147868425.1">
    <property type="nucleotide sequence ID" value="NZ_CP036264.1"/>
</dbReference>
<feature type="chain" id="PRO_5022908611" description="Secreted protein" evidence="1">
    <location>
        <begin position="22"/>
        <end position="62"/>
    </location>
</feature>